<evidence type="ECO:0000313" key="3">
    <source>
        <dbReference type="Proteomes" id="UP000092124"/>
    </source>
</evidence>
<accession>A0A1A6HPA4</accession>
<dbReference type="OrthoDB" id="9898473at2759"/>
<evidence type="ECO:0000256" key="1">
    <source>
        <dbReference type="SAM" id="Phobius"/>
    </source>
</evidence>
<dbReference type="STRING" id="56216.A0A1A6HPA4"/>
<evidence type="ECO:0000313" key="2">
    <source>
        <dbReference type="EMBL" id="OBS80268.1"/>
    </source>
</evidence>
<feature type="transmembrane region" description="Helical" evidence="1">
    <location>
        <begin position="141"/>
        <end position="165"/>
    </location>
</feature>
<keyword evidence="1" id="KW-1133">Transmembrane helix</keyword>
<gene>
    <name evidence="2" type="ORF">A6R68_21526</name>
</gene>
<feature type="transmembrane region" description="Helical" evidence="1">
    <location>
        <begin position="177"/>
        <end position="197"/>
    </location>
</feature>
<protein>
    <recommendedName>
        <fullName evidence="4">Transmembrane protein 140</fullName>
    </recommendedName>
</protein>
<dbReference type="EMBL" id="LZPO01017408">
    <property type="protein sequence ID" value="OBS80268.1"/>
    <property type="molecule type" value="Genomic_DNA"/>
</dbReference>
<keyword evidence="1" id="KW-0812">Transmembrane</keyword>
<organism evidence="2 3">
    <name type="scientific">Neotoma lepida</name>
    <name type="common">Desert woodrat</name>
    <dbReference type="NCBI Taxonomy" id="56216"/>
    <lineage>
        <taxon>Eukaryota</taxon>
        <taxon>Metazoa</taxon>
        <taxon>Chordata</taxon>
        <taxon>Craniata</taxon>
        <taxon>Vertebrata</taxon>
        <taxon>Euteleostomi</taxon>
        <taxon>Mammalia</taxon>
        <taxon>Eutheria</taxon>
        <taxon>Euarchontoglires</taxon>
        <taxon>Glires</taxon>
        <taxon>Rodentia</taxon>
        <taxon>Myomorpha</taxon>
        <taxon>Muroidea</taxon>
        <taxon>Cricetidae</taxon>
        <taxon>Neotominae</taxon>
        <taxon>Neotoma</taxon>
    </lineage>
</organism>
<dbReference type="PANTHER" id="PTHR16103:SF0">
    <property type="entry name" value="TRANSMEMBRANE PROTEIN 140"/>
    <property type="match status" value="1"/>
</dbReference>
<feature type="transmembrane region" description="Helical" evidence="1">
    <location>
        <begin position="111"/>
        <end position="129"/>
    </location>
</feature>
<dbReference type="Pfam" id="PF14985">
    <property type="entry name" value="TM140"/>
    <property type="match status" value="1"/>
</dbReference>
<dbReference type="PANTHER" id="PTHR16103">
    <property type="entry name" value="TRANSMEMBRANE PROTEIN 140"/>
    <property type="match status" value="1"/>
</dbReference>
<feature type="transmembrane region" description="Helical" evidence="1">
    <location>
        <begin position="37"/>
        <end position="59"/>
    </location>
</feature>
<dbReference type="Proteomes" id="UP000092124">
    <property type="component" value="Unassembled WGS sequence"/>
</dbReference>
<sequence>MNTYQAEDMILFTDEEIRCPPATAEEMAIFRPGRSNCLPFVGIMILVAVVLSLMVYALLWKAGNLADLPNLRVGFYNFCLWKEDTGSLQCYNFPELEALGVPQVGLALARLGVYGALVLTMFVPLPLLLAQCNGDEGEWQLAVGFLVASSVLLASGLSLFLSYVWKWVRLAFLGPGFLALCLAQALLIFLLMATVMLPPREKKAKSKWENC</sequence>
<comment type="caution">
    <text evidence="2">The sequence shown here is derived from an EMBL/GenBank/DDBJ whole genome shotgun (WGS) entry which is preliminary data.</text>
</comment>
<proteinExistence type="predicted"/>
<dbReference type="AlphaFoldDB" id="A0A1A6HPA4"/>
<evidence type="ECO:0008006" key="4">
    <source>
        <dbReference type="Google" id="ProtNLM"/>
    </source>
</evidence>
<keyword evidence="3" id="KW-1185">Reference proteome</keyword>
<keyword evidence="1" id="KW-0472">Membrane</keyword>
<reference evidence="2 3" key="1">
    <citation type="submission" date="2016-06" db="EMBL/GenBank/DDBJ databases">
        <title>The Draft Genome Sequence and Annotation of the Desert Woodrat Neotoma lepida.</title>
        <authorList>
            <person name="Campbell M."/>
            <person name="Oakeson K.F."/>
            <person name="Yandell M."/>
            <person name="Halpert J.R."/>
            <person name="Dearing D."/>
        </authorList>
    </citation>
    <scope>NUCLEOTIDE SEQUENCE [LARGE SCALE GENOMIC DNA]</scope>
    <source>
        <strain evidence="2">417</strain>
        <tissue evidence="2">Liver</tissue>
    </source>
</reference>
<name>A0A1A6HPA4_NEOLE</name>
<dbReference type="InterPro" id="IPR028038">
    <property type="entry name" value="TM140"/>
</dbReference>